<dbReference type="PRINTS" id="PR01590">
    <property type="entry name" value="HTHFIS"/>
</dbReference>
<dbReference type="PROSITE" id="PS50045">
    <property type="entry name" value="SIGMA54_INTERACT_4"/>
    <property type="match status" value="1"/>
</dbReference>
<feature type="domain" description="FHA" evidence="6">
    <location>
        <begin position="46"/>
        <end position="98"/>
    </location>
</feature>
<sequence length="460" mass="50233">MGESEETDQQDDSARSDEAMLSSTAHMRAVHGRTLWSVAEIPTSGVIVGRANGTPGVDLVLDDRRMSRRHIRIEAGALGWHLVDIDSRNGGFVDGRAFAPGARVILVDGAVIRIGDSLLVFRASALAPPDEDDRMFPGDSSLAVVVRGQLRRLAATTGHVLIHGETGTGKERAALFVGTTGAPHPFIAVNCAELTRDLARSELFGHVRGAFSGAHVAKGGLVEAAGSGVLFLDEVGELPLDVQGDLLRFLEDGHSRPIGSTELRRSSARVIAATNVDLDDAVRTGRFRRDLLARLRASNAPVELPPLRRRREDILGWARRFAREADASHPDMSFTAGAAECLLLYPWLENLRELRGLVRSLIAEQPSEPISSERLPAHLRTHRKALRDDGNQTKTGSAPATKEPTREEIETALQETDGKMRTAAQLLHIDRRKLYRLCERYGIDLDGHRRGERNGRSTDA</sequence>
<name>A0ABZ2LNU3_9BACT</name>
<dbReference type="CDD" id="cd00060">
    <property type="entry name" value="FHA"/>
    <property type="match status" value="1"/>
</dbReference>
<accession>A0ABZ2LNU3</accession>
<dbReference type="SUPFAM" id="SSF52540">
    <property type="entry name" value="P-loop containing nucleoside triphosphate hydrolases"/>
    <property type="match status" value="1"/>
</dbReference>
<reference evidence="8 9" key="1">
    <citation type="submission" date="2021-12" db="EMBL/GenBank/DDBJ databases">
        <title>Discovery of the Pendulisporaceae a myxobacterial family with distinct sporulation behavior and unique specialized metabolism.</title>
        <authorList>
            <person name="Garcia R."/>
            <person name="Popoff A."/>
            <person name="Bader C.D."/>
            <person name="Loehr J."/>
            <person name="Walesch S."/>
            <person name="Walt C."/>
            <person name="Boldt J."/>
            <person name="Bunk B."/>
            <person name="Haeckl F.J.F.P.J."/>
            <person name="Gunesch A.P."/>
            <person name="Birkelbach J."/>
            <person name="Nuebel U."/>
            <person name="Pietschmann T."/>
            <person name="Bach T."/>
            <person name="Mueller R."/>
        </authorList>
    </citation>
    <scope>NUCLEOTIDE SEQUENCE [LARGE SCALE GENOMIC DNA]</scope>
    <source>
        <strain evidence="8 9">MSr11954</strain>
    </source>
</reference>
<feature type="region of interest" description="Disordered" evidence="5">
    <location>
        <begin position="1"/>
        <end position="20"/>
    </location>
</feature>
<dbReference type="RefSeq" id="WP_394822032.1">
    <property type="nucleotide sequence ID" value="NZ_CP089984.1"/>
</dbReference>
<proteinExistence type="predicted"/>
<dbReference type="Pfam" id="PF00158">
    <property type="entry name" value="Sigma54_activat"/>
    <property type="match status" value="1"/>
</dbReference>
<evidence type="ECO:0000256" key="5">
    <source>
        <dbReference type="SAM" id="MobiDB-lite"/>
    </source>
</evidence>
<evidence type="ECO:0000256" key="3">
    <source>
        <dbReference type="ARBA" id="ARBA00023015"/>
    </source>
</evidence>
<dbReference type="InterPro" id="IPR008984">
    <property type="entry name" value="SMAD_FHA_dom_sf"/>
</dbReference>
<dbReference type="InterPro" id="IPR002078">
    <property type="entry name" value="Sigma_54_int"/>
</dbReference>
<dbReference type="Pfam" id="PF25601">
    <property type="entry name" value="AAA_lid_14"/>
    <property type="match status" value="1"/>
</dbReference>
<feature type="region of interest" description="Disordered" evidence="5">
    <location>
        <begin position="384"/>
        <end position="407"/>
    </location>
</feature>
<evidence type="ECO:0000259" key="7">
    <source>
        <dbReference type="PROSITE" id="PS50045"/>
    </source>
</evidence>
<evidence type="ECO:0000256" key="1">
    <source>
        <dbReference type="ARBA" id="ARBA00022741"/>
    </source>
</evidence>
<dbReference type="Proteomes" id="UP001370348">
    <property type="component" value="Chromosome"/>
</dbReference>
<dbReference type="PANTHER" id="PTHR32071">
    <property type="entry name" value="TRANSCRIPTIONAL REGULATORY PROTEIN"/>
    <property type="match status" value="1"/>
</dbReference>
<gene>
    <name evidence="8" type="ORF">LZC94_31750</name>
</gene>
<organism evidence="8 9">
    <name type="scientific">Pendulispora albinea</name>
    <dbReference type="NCBI Taxonomy" id="2741071"/>
    <lineage>
        <taxon>Bacteria</taxon>
        <taxon>Pseudomonadati</taxon>
        <taxon>Myxococcota</taxon>
        <taxon>Myxococcia</taxon>
        <taxon>Myxococcales</taxon>
        <taxon>Sorangiineae</taxon>
        <taxon>Pendulisporaceae</taxon>
        <taxon>Pendulispora</taxon>
    </lineage>
</organism>
<feature type="compositionally biased region" description="Acidic residues" evidence="5">
    <location>
        <begin position="1"/>
        <end position="11"/>
    </location>
</feature>
<dbReference type="PROSITE" id="PS50006">
    <property type="entry name" value="FHA_DOMAIN"/>
    <property type="match status" value="1"/>
</dbReference>
<dbReference type="InterPro" id="IPR058031">
    <property type="entry name" value="AAA_lid_NorR"/>
</dbReference>
<dbReference type="Gene3D" id="2.60.200.20">
    <property type="match status" value="1"/>
</dbReference>
<dbReference type="InterPro" id="IPR003593">
    <property type="entry name" value="AAA+_ATPase"/>
</dbReference>
<keyword evidence="4" id="KW-0804">Transcription</keyword>
<evidence type="ECO:0000259" key="6">
    <source>
        <dbReference type="PROSITE" id="PS50006"/>
    </source>
</evidence>
<keyword evidence="3" id="KW-0805">Transcription regulation</keyword>
<dbReference type="InterPro" id="IPR027417">
    <property type="entry name" value="P-loop_NTPase"/>
</dbReference>
<dbReference type="InterPro" id="IPR009057">
    <property type="entry name" value="Homeodomain-like_sf"/>
</dbReference>
<feature type="domain" description="Sigma-54 factor interaction" evidence="7">
    <location>
        <begin position="136"/>
        <end position="363"/>
    </location>
</feature>
<evidence type="ECO:0000313" key="8">
    <source>
        <dbReference type="EMBL" id="WXB12410.1"/>
    </source>
</evidence>
<evidence type="ECO:0000313" key="9">
    <source>
        <dbReference type="Proteomes" id="UP001370348"/>
    </source>
</evidence>
<protein>
    <submittedName>
        <fullName evidence="8">Sigma 54-interacting transcriptional regulator</fullName>
    </submittedName>
</protein>
<dbReference type="InterPro" id="IPR000253">
    <property type="entry name" value="FHA_dom"/>
</dbReference>
<dbReference type="Gene3D" id="3.40.50.300">
    <property type="entry name" value="P-loop containing nucleotide triphosphate hydrolases"/>
    <property type="match status" value="1"/>
</dbReference>
<dbReference type="SUPFAM" id="SSF46689">
    <property type="entry name" value="Homeodomain-like"/>
    <property type="match status" value="1"/>
</dbReference>
<dbReference type="InterPro" id="IPR002197">
    <property type="entry name" value="HTH_Fis"/>
</dbReference>
<dbReference type="Pfam" id="PF00498">
    <property type="entry name" value="FHA"/>
    <property type="match status" value="1"/>
</dbReference>
<keyword evidence="1" id="KW-0547">Nucleotide-binding</keyword>
<dbReference type="CDD" id="cd00009">
    <property type="entry name" value="AAA"/>
    <property type="match status" value="1"/>
</dbReference>
<dbReference type="SMART" id="SM00240">
    <property type="entry name" value="FHA"/>
    <property type="match status" value="1"/>
</dbReference>
<evidence type="ECO:0000256" key="4">
    <source>
        <dbReference type="ARBA" id="ARBA00023163"/>
    </source>
</evidence>
<dbReference type="SUPFAM" id="SSF49879">
    <property type="entry name" value="SMAD/FHA domain"/>
    <property type="match status" value="1"/>
</dbReference>
<evidence type="ECO:0000256" key="2">
    <source>
        <dbReference type="ARBA" id="ARBA00022840"/>
    </source>
</evidence>
<dbReference type="SMART" id="SM00382">
    <property type="entry name" value="AAA"/>
    <property type="match status" value="1"/>
</dbReference>
<keyword evidence="2" id="KW-0067">ATP-binding</keyword>
<dbReference type="Gene3D" id="1.10.10.60">
    <property type="entry name" value="Homeodomain-like"/>
    <property type="match status" value="1"/>
</dbReference>
<keyword evidence="9" id="KW-1185">Reference proteome</keyword>
<dbReference type="EMBL" id="CP089984">
    <property type="protein sequence ID" value="WXB12410.1"/>
    <property type="molecule type" value="Genomic_DNA"/>
</dbReference>
<dbReference type="Gene3D" id="1.10.8.60">
    <property type="match status" value="1"/>
</dbReference>